<protein>
    <submittedName>
        <fullName evidence="2">Uncharacterized protein</fullName>
    </submittedName>
</protein>
<evidence type="ECO:0000256" key="1">
    <source>
        <dbReference type="SAM" id="MobiDB-lite"/>
    </source>
</evidence>
<dbReference type="STRING" id="71139.A0A059BRF5"/>
<dbReference type="KEGG" id="egr:104449021"/>
<dbReference type="OrthoDB" id="1895912at2759"/>
<dbReference type="OMA" id="CLDNFEQ"/>
<feature type="compositionally biased region" description="Polar residues" evidence="1">
    <location>
        <begin position="1"/>
        <end position="14"/>
    </location>
</feature>
<dbReference type="PANTHER" id="PTHR36398">
    <property type="entry name" value="PLASMA MEMBRANE FUSION PROTEIN"/>
    <property type="match status" value="1"/>
</dbReference>
<accession>A0A059BRF5</accession>
<feature type="region of interest" description="Disordered" evidence="1">
    <location>
        <begin position="1"/>
        <end position="43"/>
    </location>
</feature>
<evidence type="ECO:0000313" key="2">
    <source>
        <dbReference type="EMBL" id="KCW68245.1"/>
    </source>
</evidence>
<dbReference type="PANTHER" id="PTHR36398:SF1">
    <property type="entry name" value="PLASMA MEMBRANE FUSION PROTEIN"/>
    <property type="match status" value="1"/>
</dbReference>
<sequence length="243" mass="26724">MTPSLHRLTSSMATTLAPPSHTLSPPKPPNQKLQTLTPRDDKHHGRLYLRNGIARRDAVFLSLLSLLPSLSRPEPAAAFSIGISGPKEWLKEQKKKSSKFLLAPIEASRESLRAAYLILTKASESTSDDLEEVQSLFRSAARDCVAEDRNSFVAFQANTGVEVCTFKLIVKNAASLLADKDPVKLEAEAMLDHLIRSFSSLNGLTSKSDLQDTTYRARVADALTDTISSLEKFEQGIKDCLEI</sequence>
<proteinExistence type="predicted"/>
<gene>
    <name evidence="2" type="ORF">EUGRSUZ_F01893</name>
</gene>
<dbReference type="AlphaFoldDB" id="A0A059BRF5"/>
<dbReference type="InParanoid" id="A0A059BRF5"/>
<reference evidence="2" key="1">
    <citation type="submission" date="2013-07" db="EMBL/GenBank/DDBJ databases">
        <title>The genome of Eucalyptus grandis.</title>
        <authorList>
            <person name="Schmutz J."/>
            <person name="Hayes R."/>
            <person name="Myburg A."/>
            <person name="Tuskan G."/>
            <person name="Grattapaglia D."/>
            <person name="Rokhsar D.S."/>
        </authorList>
    </citation>
    <scope>NUCLEOTIDE SEQUENCE</scope>
    <source>
        <tissue evidence="2">Leaf extractions</tissue>
    </source>
</reference>
<dbReference type="FunCoup" id="A0A059BRF5">
    <property type="interactions" value="1906"/>
</dbReference>
<dbReference type="EMBL" id="KK198758">
    <property type="protein sequence ID" value="KCW68245.1"/>
    <property type="molecule type" value="Genomic_DNA"/>
</dbReference>
<dbReference type="Gramene" id="KCW68245">
    <property type="protein sequence ID" value="KCW68245"/>
    <property type="gene ID" value="EUGRSUZ_F01893"/>
</dbReference>
<dbReference type="eggNOG" id="ENOG502R9NF">
    <property type="taxonomic scope" value="Eukaryota"/>
</dbReference>
<name>A0A059BRF5_EUCGR</name>
<organism evidence="2">
    <name type="scientific">Eucalyptus grandis</name>
    <name type="common">Flooded gum</name>
    <dbReference type="NCBI Taxonomy" id="71139"/>
    <lineage>
        <taxon>Eukaryota</taxon>
        <taxon>Viridiplantae</taxon>
        <taxon>Streptophyta</taxon>
        <taxon>Embryophyta</taxon>
        <taxon>Tracheophyta</taxon>
        <taxon>Spermatophyta</taxon>
        <taxon>Magnoliopsida</taxon>
        <taxon>eudicotyledons</taxon>
        <taxon>Gunneridae</taxon>
        <taxon>Pentapetalae</taxon>
        <taxon>rosids</taxon>
        <taxon>malvids</taxon>
        <taxon>Myrtales</taxon>
        <taxon>Myrtaceae</taxon>
        <taxon>Myrtoideae</taxon>
        <taxon>Eucalypteae</taxon>
        <taxon>Eucalyptus</taxon>
    </lineage>
</organism>